<evidence type="ECO:0000313" key="1">
    <source>
        <dbReference type="EMBL" id="RCW29827.1"/>
    </source>
</evidence>
<organism evidence="1 2">
    <name type="scientific">Marinilabilia salmonicolor</name>
    <dbReference type="NCBI Taxonomy" id="989"/>
    <lineage>
        <taxon>Bacteria</taxon>
        <taxon>Pseudomonadati</taxon>
        <taxon>Bacteroidota</taxon>
        <taxon>Bacteroidia</taxon>
        <taxon>Marinilabiliales</taxon>
        <taxon>Marinilabiliaceae</taxon>
        <taxon>Marinilabilia</taxon>
    </lineage>
</organism>
<dbReference type="AlphaFoldDB" id="A0A368UM00"/>
<sequence length="245" mass="28384">MKHLIICLMLFFSVSSVLFGQLEEKMKKEGVVKGTIIKGGKATDGYIKILGKTYHDEKWYPAPWEFQSKIKFIPSKTFENTEKVKNKHFEKYDAKDIDGYTYDSLVYESVKYADMSAVGMNMLPQKMFMRRISEDKISLYVHFYEIPDVMVYEGNEYVELLEENAKPNLVYKIGKNGKLKLVNNLNIEKELSDCPQVVEKQQKGEYKVVGKDGEEASGFNKVLNNSVFREDVRLQAIQDYNENCN</sequence>
<dbReference type="EMBL" id="QPIZ01000025">
    <property type="protein sequence ID" value="RCW29827.1"/>
    <property type="molecule type" value="Genomic_DNA"/>
</dbReference>
<reference evidence="1 2" key="1">
    <citation type="submission" date="2018-07" db="EMBL/GenBank/DDBJ databases">
        <title>Freshwater and sediment microbial communities from various areas in North America, analyzing microbe dynamics in response to fracking.</title>
        <authorList>
            <person name="Lamendella R."/>
        </authorList>
    </citation>
    <scope>NUCLEOTIDE SEQUENCE [LARGE SCALE GENOMIC DNA]</scope>
    <source>
        <strain evidence="1 2">160A</strain>
    </source>
</reference>
<keyword evidence="2" id="KW-1185">Reference proteome</keyword>
<dbReference type="Proteomes" id="UP000252733">
    <property type="component" value="Unassembled WGS sequence"/>
</dbReference>
<gene>
    <name evidence="1" type="ORF">DFO77_12520</name>
</gene>
<name>A0A368UM00_9BACT</name>
<dbReference type="RefSeq" id="WP_147272000.1">
    <property type="nucleotide sequence ID" value="NZ_QPIZ01000025.1"/>
</dbReference>
<proteinExistence type="predicted"/>
<protein>
    <submittedName>
        <fullName evidence="1">Uncharacterized protein</fullName>
    </submittedName>
</protein>
<comment type="caution">
    <text evidence="1">The sequence shown here is derived from an EMBL/GenBank/DDBJ whole genome shotgun (WGS) entry which is preliminary data.</text>
</comment>
<evidence type="ECO:0000313" key="2">
    <source>
        <dbReference type="Proteomes" id="UP000252733"/>
    </source>
</evidence>
<accession>A0A368UM00</accession>